<comment type="subcellular location">
    <subcellularLocation>
        <location evidence="1">Membrane</location>
        <topology evidence="1">Single-pass type II membrane protein</topology>
    </subcellularLocation>
</comment>
<keyword evidence="4 6" id="KW-0472">Membrane</keyword>
<keyword evidence="3" id="KW-0808">Transferase</keyword>
<reference evidence="7" key="2">
    <citation type="submission" date="2015-06" db="UniProtKB">
        <authorList>
            <consortium name="EnsemblPlants"/>
        </authorList>
    </citation>
    <scope>IDENTIFICATION</scope>
</reference>
<dbReference type="InterPro" id="IPR003406">
    <property type="entry name" value="Glyco_trans_14"/>
</dbReference>
<keyword evidence="6" id="KW-0812">Transmembrane</keyword>
<dbReference type="EnsemblPlants" id="ORUFI12G21280.1">
    <property type="protein sequence ID" value="ORUFI12G21280.1"/>
    <property type="gene ID" value="ORUFI12G21280"/>
</dbReference>
<evidence type="ECO:0000256" key="1">
    <source>
        <dbReference type="ARBA" id="ARBA00004606"/>
    </source>
</evidence>
<protein>
    <submittedName>
        <fullName evidence="7">Uncharacterized protein</fullName>
    </submittedName>
</protein>
<evidence type="ECO:0000313" key="7">
    <source>
        <dbReference type="EnsemblPlants" id="ORUFI12G21280.1"/>
    </source>
</evidence>
<organism evidence="7 8">
    <name type="scientific">Oryza rufipogon</name>
    <name type="common">Brownbeard rice</name>
    <name type="synonym">Asian wild rice</name>
    <dbReference type="NCBI Taxonomy" id="4529"/>
    <lineage>
        <taxon>Eukaryota</taxon>
        <taxon>Viridiplantae</taxon>
        <taxon>Streptophyta</taxon>
        <taxon>Embryophyta</taxon>
        <taxon>Tracheophyta</taxon>
        <taxon>Spermatophyta</taxon>
        <taxon>Magnoliopsida</taxon>
        <taxon>Liliopsida</taxon>
        <taxon>Poales</taxon>
        <taxon>Poaceae</taxon>
        <taxon>BOP clade</taxon>
        <taxon>Oryzoideae</taxon>
        <taxon>Oryzeae</taxon>
        <taxon>Oryzinae</taxon>
        <taxon>Oryza</taxon>
    </lineage>
</organism>
<dbReference type="InterPro" id="IPR044174">
    <property type="entry name" value="BC10-like"/>
</dbReference>
<keyword evidence="8" id="KW-1185">Reference proteome</keyword>
<evidence type="ECO:0000256" key="2">
    <source>
        <dbReference type="ARBA" id="ARBA00022676"/>
    </source>
</evidence>
<dbReference type="Proteomes" id="UP000008022">
    <property type="component" value="Unassembled WGS sequence"/>
</dbReference>
<evidence type="ECO:0000256" key="5">
    <source>
        <dbReference type="ARBA" id="ARBA00023180"/>
    </source>
</evidence>
<dbReference type="AlphaFoldDB" id="A0A0E0RK44"/>
<dbReference type="OMA" id="PNLPERY"/>
<dbReference type="HOGENOM" id="CLU_035559_0_0_1"/>
<keyword evidence="2" id="KW-0328">Glycosyltransferase</keyword>
<accession>A0A0E0RK44</accession>
<evidence type="ECO:0000256" key="6">
    <source>
        <dbReference type="SAM" id="Phobius"/>
    </source>
</evidence>
<dbReference type="GO" id="GO:0016757">
    <property type="term" value="F:glycosyltransferase activity"/>
    <property type="evidence" value="ECO:0007669"/>
    <property type="project" value="UniProtKB-KW"/>
</dbReference>
<dbReference type="Pfam" id="PF02485">
    <property type="entry name" value="Branch"/>
    <property type="match status" value="1"/>
</dbReference>
<sequence length="292" mass="33075">MALPHAASPYVLSLLLLLSIPAVFLLAPRLLPPKTLPSIPDADETDDLALFRRAVLLSAAPDSSSASAGAASLFGRRPQPKVAFLFLTNSDLVFSPLWEKYFAGNHHLLNLYIHADPSAAVDLPATASFRGHRQQWRLASNEPTLHDRYYARGDDVMLPEVPYDSFRVGSQFFVLVRRHAVMVVRDRRLWNKFKLPCLTKRKDSCYPEEHYFPTLLDMQDPQGCTKFTLTRVNWTDSVDGHPHTYRPDEVSGELIRELRKSNGTHSYMFARKFAPDCLKPLMEIADSVILRD</sequence>
<evidence type="ECO:0000256" key="3">
    <source>
        <dbReference type="ARBA" id="ARBA00022679"/>
    </source>
</evidence>
<reference evidence="8" key="1">
    <citation type="submission" date="2013-06" db="EMBL/GenBank/DDBJ databases">
        <authorList>
            <person name="Zhao Q."/>
        </authorList>
    </citation>
    <scope>NUCLEOTIDE SEQUENCE</scope>
    <source>
        <strain evidence="8">cv. W1943</strain>
    </source>
</reference>
<keyword evidence="6" id="KW-1133">Transmembrane helix</keyword>
<dbReference type="GO" id="GO:0016020">
    <property type="term" value="C:membrane"/>
    <property type="evidence" value="ECO:0007669"/>
    <property type="project" value="UniProtKB-SubCell"/>
</dbReference>
<name>A0A0E0RK44_ORYRU</name>
<dbReference type="Gramene" id="ORUFI12G21280.1">
    <property type="protein sequence ID" value="ORUFI12G21280.1"/>
    <property type="gene ID" value="ORUFI12G21280"/>
</dbReference>
<dbReference type="PANTHER" id="PTHR31042:SF151">
    <property type="entry name" value="EXPRESSED PROTEIN"/>
    <property type="match status" value="1"/>
</dbReference>
<feature type="transmembrane region" description="Helical" evidence="6">
    <location>
        <begin position="6"/>
        <end position="27"/>
    </location>
</feature>
<keyword evidence="5" id="KW-0325">Glycoprotein</keyword>
<proteinExistence type="predicted"/>
<evidence type="ECO:0000256" key="4">
    <source>
        <dbReference type="ARBA" id="ARBA00023136"/>
    </source>
</evidence>
<dbReference type="PANTHER" id="PTHR31042">
    <property type="entry name" value="CORE-2/I-BRANCHING BETA-1,6-N-ACETYLGLUCOSAMINYLTRANSFERASE FAMILY PROTEIN-RELATED"/>
    <property type="match status" value="1"/>
</dbReference>
<evidence type="ECO:0000313" key="8">
    <source>
        <dbReference type="Proteomes" id="UP000008022"/>
    </source>
</evidence>
<dbReference type="STRING" id="4529.A0A0E0RK44"/>
<dbReference type="eggNOG" id="ENOG502QV1G">
    <property type="taxonomic scope" value="Eukaryota"/>
</dbReference>